<comment type="subunit">
    <text evidence="3">Homodimer.</text>
</comment>
<dbReference type="Gene3D" id="3.90.1150.10">
    <property type="entry name" value="Aspartate Aminotransferase, domain 1"/>
    <property type="match status" value="1"/>
</dbReference>
<dbReference type="Proteomes" id="UP000030661">
    <property type="component" value="Unassembled WGS sequence"/>
</dbReference>
<evidence type="ECO:0000256" key="5">
    <source>
        <dbReference type="ARBA" id="ARBA00022679"/>
    </source>
</evidence>
<dbReference type="PANTHER" id="PTHR42790">
    <property type="entry name" value="AMINOTRANSFERASE"/>
    <property type="match status" value="1"/>
</dbReference>
<evidence type="ECO:0000256" key="6">
    <source>
        <dbReference type="ARBA" id="ARBA00022898"/>
    </source>
</evidence>
<evidence type="ECO:0000256" key="1">
    <source>
        <dbReference type="ARBA" id="ARBA00001933"/>
    </source>
</evidence>
<keyword evidence="5" id="KW-0808">Transferase</keyword>
<keyword evidence="9" id="KW-1185">Reference proteome</keyword>
<dbReference type="PANTHER" id="PTHR42790:SF19">
    <property type="entry name" value="KYNURENINE_ALPHA-AMINOADIPATE AMINOTRANSFERASE, MITOCHONDRIAL"/>
    <property type="match status" value="1"/>
</dbReference>
<feature type="domain" description="Aminotransferase class I/classII large" evidence="7">
    <location>
        <begin position="62"/>
        <end position="385"/>
    </location>
</feature>
<evidence type="ECO:0000313" key="8">
    <source>
        <dbReference type="EMBL" id="GAK55715.1"/>
    </source>
</evidence>
<dbReference type="InterPro" id="IPR015424">
    <property type="entry name" value="PyrdxlP-dep_Trfase"/>
</dbReference>
<comment type="similarity">
    <text evidence="2">Belongs to the class-I pyridoxal-phosphate-dependent aminotransferase family.</text>
</comment>
<reference evidence="8" key="1">
    <citation type="journal article" date="2015" name="PeerJ">
        <title>First genomic representation of candidate bacterial phylum KSB3 points to enhanced environmental sensing as a trigger of wastewater bulking.</title>
        <authorList>
            <person name="Sekiguchi Y."/>
            <person name="Ohashi A."/>
            <person name="Parks D.H."/>
            <person name="Yamauchi T."/>
            <person name="Tyson G.W."/>
            <person name="Hugenholtz P."/>
        </authorList>
    </citation>
    <scope>NUCLEOTIDE SEQUENCE [LARGE SCALE GENOMIC DNA]</scope>
</reference>
<dbReference type="InterPro" id="IPR004839">
    <property type="entry name" value="Aminotransferase_I/II_large"/>
</dbReference>
<dbReference type="InterPro" id="IPR015421">
    <property type="entry name" value="PyrdxlP-dep_Trfase_major"/>
</dbReference>
<dbReference type="eggNOG" id="COG1167">
    <property type="taxonomic scope" value="Bacteria"/>
</dbReference>
<proteinExistence type="inferred from homology"/>
<name>A0A081BTR0_VECG1</name>
<dbReference type="AlphaFoldDB" id="A0A081BTR0"/>
<gene>
    <name evidence="8" type="ORF">U27_02673</name>
</gene>
<organism evidence="8">
    <name type="scientific">Vecturithrix granuli</name>
    <dbReference type="NCBI Taxonomy" id="1499967"/>
    <lineage>
        <taxon>Bacteria</taxon>
        <taxon>Candidatus Moduliflexota</taxon>
        <taxon>Candidatus Vecturitrichia</taxon>
        <taxon>Candidatus Vecturitrichales</taxon>
        <taxon>Candidatus Vecturitrichaceae</taxon>
        <taxon>Candidatus Vecturithrix</taxon>
    </lineage>
</organism>
<dbReference type="InterPro" id="IPR015422">
    <property type="entry name" value="PyrdxlP-dep_Trfase_small"/>
</dbReference>
<protein>
    <submittedName>
        <fullName evidence="8">Putative transcriptional regulator, GntR family</fullName>
    </submittedName>
</protein>
<dbReference type="Gene3D" id="3.40.640.10">
    <property type="entry name" value="Type I PLP-dependent aspartate aminotransferase-like (Major domain)"/>
    <property type="match status" value="1"/>
</dbReference>
<comment type="cofactor">
    <cofactor evidence="1">
        <name>pyridoxal 5'-phosphate</name>
        <dbReference type="ChEBI" id="CHEBI:597326"/>
    </cofactor>
</comment>
<dbReference type="GO" id="GO:1901605">
    <property type="term" value="P:alpha-amino acid metabolic process"/>
    <property type="evidence" value="ECO:0007669"/>
    <property type="project" value="TreeGrafter"/>
</dbReference>
<dbReference type="EMBL" id="DF820464">
    <property type="protein sequence ID" value="GAK55715.1"/>
    <property type="molecule type" value="Genomic_DNA"/>
</dbReference>
<dbReference type="STRING" id="1499967.U27_02673"/>
<accession>A0A081BTR0</accession>
<dbReference type="CDD" id="cd00609">
    <property type="entry name" value="AAT_like"/>
    <property type="match status" value="1"/>
</dbReference>
<dbReference type="GO" id="GO:0030170">
    <property type="term" value="F:pyridoxal phosphate binding"/>
    <property type="evidence" value="ECO:0007669"/>
    <property type="project" value="InterPro"/>
</dbReference>
<dbReference type="Pfam" id="PF00155">
    <property type="entry name" value="Aminotran_1_2"/>
    <property type="match status" value="1"/>
</dbReference>
<evidence type="ECO:0000313" key="9">
    <source>
        <dbReference type="Proteomes" id="UP000030661"/>
    </source>
</evidence>
<keyword evidence="4" id="KW-0032">Aminotransferase</keyword>
<dbReference type="FunFam" id="3.40.640.10:FF:000053">
    <property type="entry name" value="Aminotransferase, class I"/>
    <property type="match status" value="1"/>
</dbReference>
<evidence type="ECO:0000256" key="3">
    <source>
        <dbReference type="ARBA" id="ARBA00011738"/>
    </source>
</evidence>
<dbReference type="InterPro" id="IPR050859">
    <property type="entry name" value="Class-I_PLP-dep_aminotransf"/>
</dbReference>
<dbReference type="GO" id="GO:0008483">
    <property type="term" value="F:transaminase activity"/>
    <property type="evidence" value="ECO:0007669"/>
    <property type="project" value="UniProtKB-KW"/>
</dbReference>
<dbReference type="SUPFAM" id="SSF53383">
    <property type="entry name" value="PLP-dependent transferases"/>
    <property type="match status" value="1"/>
</dbReference>
<evidence type="ECO:0000256" key="4">
    <source>
        <dbReference type="ARBA" id="ARBA00022576"/>
    </source>
</evidence>
<evidence type="ECO:0000259" key="7">
    <source>
        <dbReference type="Pfam" id="PF00155"/>
    </source>
</evidence>
<dbReference type="HOGENOM" id="CLU_017584_0_6_0"/>
<sequence length="395" mass="43962">MDFTHLLADRTKTMGASAIREILKVVSQPGMVSLAGGIPAPESFPMEIMGELTAKVIDKYASGAFQYDLTEGFPPLRTALVTYLAQKGIQATADEIMIASGSQGVLDAVAKVLIAKGDKIAVEAPTYLGALQAFNPYEPEYVRMDTDDDGLIPESLEQVVQTHKVKFIYLVPTFQNPTGRTIPVARRKRIAEIVQQYEALLIEDDPYSALRYRGENLPPIRTFAPEHVLYISTLSKVFAPGLRIGFYVGPPAISRWMVIVKQGVDLHTNTFSQALAAEYLAGSYLDQQLPKIVNLYRPKQEAMLTALDKYFPNNFMWSKPEGGMFIWAEGPQGIDAEELYWKAIEKKVAFVPGKYFYTQPGEGLATMRLNYTMSDEATIDRAIKTLSEVIVKELR</sequence>
<keyword evidence="6" id="KW-0663">Pyridoxal phosphate</keyword>
<evidence type="ECO:0000256" key="2">
    <source>
        <dbReference type="ARBA" id="ARBA00007441"/>
    </source>
</evidence>